<dbReference type="Pfam" id="PF06983">
    <property type="entry name" value="3-dmu-9_3-mt"/>
    <property type="match status" value="1"/>
</dbReference>
<organism evidence="2 3">
    <name type="scientific">Pseudomonas linyingensis</name>
    <dbReference type="NCBI Taxonomy" id="915471"/>
    <lineage>
        <taxon>Bacteria</taxon>
        <taxon>Pseudomonadati</taxon>
        <taxon>Pseudomonadota</taxon>
        <taxon>Gammaproteobacteria</taxon>
        <taxon>Pseudomonadales</taxon>
        <taxon>Pseudomonadaceae</taxon>
        <taxon>Pseudomonas</taxon>
    </lineage>
</organism>
<keyword evidence="3" id="KW-1185">Reference proteome</keyword>
<evidence type="ECO:0000259" key="1">
    <source>
        <dbReference type="Pfam" id="PF06983"/>
    </source>
</evidence>
<dbReference type="OrthoDB" id="9795306at2"/>
<evidence type="ECO:0000313" key="2">
    <source>
        <dbReference type="EMBL" id="SEJ91311.1"/>
    </source>
</evidence>
<dbReference type="SUPFAM" id="SSF54593">
    <property type="entry name" value="Glyoxalase/Bleomycin resistance protein/Dihydroxybiphenyl dioxygenase"/>
    <property type="match status" value="1"/>
</dbReference>
<evidence type="ECO:0000313" key="3">
    <source>
        <dbReference type="Proteomes" id="UP000242930"/>
    </source>
</evidence>
<dbReference type="PANTHER" id="PTHR33990:SF1">
    <property type="entry name" value="PROTEIN YJDN"/>
    <property type="match status" value="1"/>
</dbReference>
<gene>
    <name evidence="2" type="ORF">SAMN05216201_12913</name>
</gene>
<protein>
    <submittedName>
        <fullName evidence="2">PhnB protein</fullName>
    </submittedName>
</protein>
<dbReference type="STRING" id="915471.SAMN05216201_12913"/>
<sequence>MKVEPYLFFNGCCEEALNFYVRALGAEITLLMRCKESPEPMELPPGSEEKVMHANLRVGDSSLMMSDGMCAELKPFSSFSLAISAPTTEQAEAWFAALGEGGKVDMPLQKTFWAKSFGMLTDRFGVSWMVSCE</sequence>
<dbReference type="InterPro" id="IPR029068">
    <property type="entry name" value="Glyas_Bleomycin-R_OHBP_Dase"/>
</dbReference>
<proteinExistence type="predicted"/>
<feature type="domain" description="PhnB-like" evidence="1">
    <location>
        <begin position="2"/>
        <end position="130"/>
    </location>
</feature>
<dbReference type="PANTHER" id="PTHR33990">
    <property type="entry name" value="PROTEIN YJDN-RELATED"/>
    <property type="match status" value="1"/>
</dbReference>
<dbReference type="InterPro" id="IPR028973">
    <property type="entry name" value="PhnB-like"/>
</dbReference>
<accession>A0A1H7CNY7</accession>
<dbReference type="Proteomes" id="UP000242930">
    <property type="component" value="Unassembled WGS sequence"/>
</dbReference>
<name>A0A1H7CNY7_9PSED</name>
<dbReference type="RefSeq" id="WP_090313749.1">
    <property type="nucleotide sequence ID" value="NZ_FNZE01000029.1"/>
</dbReference>
<dbReference type="CDD" id="cd06588">
    <property type="entry name" value="PhnB_like"/>
    <property type="match status" value="1"/>
</dbReference>
<dbReference type="Gene3D" id="3.10.180.10">
    <property type="entry name" value="2,3-Dihydroxybiphenyl 1,2-Dioxygenase, domain 1"/>
    <property type="match status" value="1"/>
</dbReference>
<dbReference type="EMBL" id="FNZE01000029">
    <property type="protein sequence ID" value="SEJ91311.1"/>
    <property type="molecule type" value="Genomic_DNA"/>
</dbReference>
<dbReference type="AlphaFoldDB" id="A0A1H7CNY7"/>
<reference evidence="3" key="1">
    <citation type="submission" date="2016-10" db="EMBL/GenBank/DDBJ databases">
        <authorList>
            <person name="Varghese N."/>
            <person name="Submissions S."/>
        </authorList>
    </citation>
    <scope>NUCLEOTIDE SEQUENCE [LARGE SCALE GENOMIC DNA]</scope>
    <source>
        <strain evidence="3">LMG 25967</strain>
    </source>
</reference>